<gene>
    <name evidence="6" type="ORF">ABXZ36_07910</name>
</gene>
<keyword evidence="7" id="KW-1185">Reference proteome</keyword>
<dbReference type="GO" id="GO:0004386">
    <property type="term" value="F:helicase activity"/>
    <property type="evidence" value="ECO:0007669"/>
    <property type="project" value="UniProtKB-KW"/>
</dbReference>
<protein>
    <submittedName>
        <fullName evidence="6">DEAD/DEAH box helicase</fullName>
    </submittedName>
</protein>
<evidence type="ECO:0000313" key="6">
    <source>
        <dbReference type="EMBL" id="MET6990571.1"/>
    </source>
</evidence>
<organism evidence="6 7">
    <name type="scientific">Sediminicola arcticus</name>
    <dbReference type="NCBI Taxonomy" id="1574308"/>
    <lineage>
        <taxon>Bacteria</taxon>
        <taxon>Pseudomonadati</taxon>
        <taxon>Bacteroidota</taxon>
        <taxon>Flavobacteriia</taxon>
        <taxon>Flavobacteriales</taxon>
        <taxon>Flavobacteriaceae</taxon>
        <taxon>Sediminicola</taxon>
    </lineage>
</organism>
<dbReference type="Gene3D" id="3.40.50.300">
    <property type="entry name" value="P-loop containing nucleotide triphosphate hydrolases"/>
    <property type="match status" value="1"/>
</dbReference>
<keyword evidence="1" id="KW-0547">Nucleotide-binding</keyword>
<keyword evidence="4" id="KW-0067">ATP-binding</keyword>
<dbReference type="PANTHER" id="PTHR47959:SF1">
    <property type="entry name" value="ATP-DEPENDENT RNA HELICASE DBPA"/>
    <property type="match status" value="1"/>
</dbReference>
<dbReference type="PANTHER" id="PTHR47959">
    <property type="entry name" value="ATP-DEPENDENT RNA HELICASE RHLE-RELATED"/>
    <property type="match status" value="1"/>
</dbReference>
<reference evidence="6 7" key="1">
    <citation type="submission" date="2024-07" db="EMBL/GenBank/DDBJ databases">
        <title>The genome sequence of type strain Sediminicola arcticus GDMCC 1.2805.</title>
        <authorList>
            <person name="Liu Y."/>
        </authorList>
    </citation>
    <scope>NUCLEOTIDE SEQUENCE [LARGE SCALE GENOMIC DNA]</scope>
    <source>
        <strain evidence="6 7">GDMCC 1.2805</strain>
    </source>
</reference>
<accession>A0ABV2STS6</accession>
<keyword evidence="2" id="KW-0378">Hydrolase</keyword>
<dbReference type="RefSeq" id="WP_354614967.1">
    <property type="nucleotide sequence ID" value="NZ_JBEXAE010000003.1"/>
</dbReference>
<dbReference type="SUPFAM" id="SSF52540">
    <property type="entry name" value="P-loop containing nucleoside triphosphate hydrolases"/>
    <property type="match status" value="1"/>
</dbReference>
<evidence type="ECO:0000259" key="5">
    <source>
        <dbReference type="PROSITE" id="PS51192"/>
    </source>
</evidence>
<evidence type="ECO:0000256" key="4">
    <source>
        <dbReference type="ARBA" id="ARBA00022840"/>
    </source>
</evidence>
<dbReference type="Proteomes" id="UP001549799">
    <property type="component" value="Unassembled WGS sequence"/>
</dbReference>
<evidence type="ECO:0000256" key="2">
    <source>
        <dbReference type="ARBA" id="ARBA00022801"/>
    </source>
</evidence>
<dbReference type="Pfam" id="PF00270">
    <property type="entry name" value="DEAD"/>
    <property type="match status" value="1"/>
</dbReference>
<sequence length="204" mass="23166">MSFKKIHPILKENIARIGITAPTAFQKEVISKIKGGSSLFAIAPQGDGKTTAMIIATIQKLGAVAFEDSPRALIYVKDKQSALELAEKFKEYTYGTDLRVYCAYEEHNIELQREEIYLGTDIVIATPKRLSRIFYLNGIHLGQLKLFMVEDAAFLVKASDYSDVIRIPESIEKCQYIIFGEKFDNRMEKMRDSFMYNAETITAE</sequence>
<feature type="domain" description="Helicase ATP-binding" evidence="5">
    <location>
        <begin position="30"/>
        <end position="201"/>
    </location>
</feature>
<dbReference type="EMBL" id="JBEXAE010000003">
    <property type="protein sequence ID" value="MET6990571.1"/>
    <property type="molecule type" value="Genomic_DNA"/>
</dbReference>
<dbReference type="InterPro" id="IPR011545">
    <property type="entry name" value="DEAD/DEAH_box_helicase_dom"/>
</dbReference>
<evidence type="ECO:0000256" key="3">
    <source>
        <dbReference type="ARBA" id="ARBA00022806"/>
    </source>
</evidence>
<evidence type="ECO:0000256" key="1">
    <source>
        <dbReference type="ARBA" id="ARBA00022741"/>
    </source>
</evidence>
<name>A0ABV2STS6_9FLAO</name>
<keyword evidence="3 6" id="KW-0347">Helicase</keyword>
<evidence type="ECO:0000313" key="7">
    <source>
        <dbReference type="Proteomes" id="UP001549799"/>
    </source>
</evidence>
<dbReference type="InterPro" id="IPR050079">
    <property type="entry name" value="DEAD_box_RNA_helicase"/>
</dbReference>
<proteinExistence type="predicted"/>
<dbReference type="SMART" id="SM00487">
    <property type="entry name" value="DEXDc"/>
    <property type="match status" value="1"/>
</dbReference>
<dbReference type="InterPro" id="IPR014001">
    <property type="entry name" value="Helicase_ATP-bd"/>
</dbReference>
<dbReference type="InterPro" id="IPR027417">
    <property type="entry name" value="P-loop_NTPase"/>
</dbReference>
<dbReference type="PROSITE" id="PS51192">
    <property type="entry name" value="HELICASE_ATP_BIND_1"/>
    <property type="match status" value="1"/>
</dbReference>
<comment type="caution">
    <text evidence="6">The sequence shown here is derived from an EMBL/GenBank/DDBJ whole genome shotgun (WGS) entry which is preliminary data.</text>
</comment>